<dbReference type="CDD" id="cd06170">
    <property type="entry name" value="LuxR_C_like"/>
    <property type="match status" value="1"/>
</dbReference>
<dbReference type="PROSITE" id="PS00622">
    <property type="entry name" value="HTH_LUXR_1"/>
    <property type="match status" value="1"/>
</dbReference>
<organism evidence="5 6">
    <name type="scientific">Cloacibacillus evryensis</name>
    <dbReference type="NCBI Taxonomy" id="508460"/>
    <lineage>
        <taxon>Bacteria</taxon>
        <taxon>Thermotogati</taxon>
        <taxon>Synergistota</taxon>
        <taxon>Synergistia</taxon>
        <taxon>Synergistales</taxon>
        <taxon>Synergistaceae</taxon>
        <taxon>Cloacibacillus</taxon>
    </lineage>
</organism>
<name>A0AAW5K605_9BACT</name>
<dbReference type="Proteomes" id="UP001205919">
    <property type="component" value="Unassembled WGS sequence"/>
</dbReference>
<evidence type="ECO:0000256" key="2">
    <source>
        <dbReference type="ARBA" id="ARBA00023125"/>
    </source>
</evidence>
<dbReference type="EMBL" id="JANFYT010000032">
    <property type="protein sequence ID" value="MCQ4815286.1"/>
    <property type="molecule type" value="Genomic_DNA"/>
</dbReference>
<dbReference type="RefSeq" id="WP_256182207.1">
    <property type="nucleotide sequence ID" value="NZ_JANFYT010000032.1"/>
</dbReference>
<dbReference type="PRINTS" id="PR00038">
    <property type="entry name" value="HTHLUXR"/>
</dbReference>
<sequence length="378" mass="43216">MQTLCSEGRVAGAVKYQRSWMIPAGIGMDEDSRERRLASPTVRHSLPYRCPPFIMSRVYRYPGEARQTIERLRESCPDAARLFEASLCYYRFEMGRAVEIVEELLEEADCFDTRIGLAHILSLKARYTGNAALWRRARDIILMSDYGSEQDLAQIEFNLATLDSAIFTDENFPEWFRRGDWNNLPADSYPPARYVYLKHLYINGRFGALSATAGPFISQCRAEGALVAEIYLRIIAAMGFHDNGDDMRAEAYLKGALDLARPDKIYAPFAEYRRSFGGLLDKIIRGAEPEMLKKIAAVSEEIVAGWTSLYNELYGTKLTNELTLREYEAARLVWRGLGNAEIARHMNISLNTVKLYMKAIYMKLDVNSREEISPYIWK</sequence>
<evidence type="ECO:0000313" key="6">
    <source>
        <dbReference type="Proteomes" id="UP001205919"/>
    </source>
</evidence>
<dbReference type="InterPro" id="IPR036388">
    <property type="entry name" value="WH-like_DNA-bd_sf"/>
</dbReference>
<keyword evidence="2" id="KW-0238">DNA-binding</keyword>
<keyword evidence="3" id="KW-0804">Transcription</keyword>
<dbReference type="GO" id="GO:0006355">
    <property type="term" value="P:regulation of DNA-templated transcription"/>
    <property type="evidence" value="ECO:0007669"/>
    <property type="project" value="InterPro"/>
</dbReference>
<dbReference type="PROSITE" id="PS50043">
    <property type="entry name" value="HTH_LUXR_2"/>
    <property type="match status" value="1"/>
</dbReference>
<dbReference type="Gene3D" id="1.10.10.10">
    <property type="entry name" value="Winged helix-like DNA-binding domain superfamily/Winged helix DNA-binding domain"/>
    <property type="match status" value="1"/>
</dbReference>
<dbReference type="GO" id="GO:0003677">
    <property type="term" value="F:DNA binding"/>
    <property type="evidence" value="ECO:0007669"/>
    <property type="project" value="UniProtKB-KW"/>
</dbReference>
<gene>
    <name evidence="5" type="ORF">NE630_12680</name>
</gene>
<evidence type="ECO:0000256" key="3">
    <source>
        <dbReference type="ARBA" id="ARBA00023163"/>
    </source>
</evidence>
<feature type="domain" description="HTH luxR-type" evidence="4">
    <location>
        <begin position="315"/>
        <end position="378"/>
    </location>
</feature>
<accession>A0AAW5K605</accession>
<evidence type="ECO:0000256" key="1">
    <source>
        <dbReference type="ARBA" id="ARBA00023015"/>
    </source>
</evidence>
<dbReference type="AlphaFoldDB" id="A0AAW5K605"/>
<dbReference type="SMART" id="SM00421">
    <property type="entry name" value="HTH_LUXR"/>
    <property type="match status" value="1"/>
</dbReference>
<evidence type="ECO:0000259" key="4">
    <source>
        <dbReference type="PROSITE" id="PS50043"/>
    </source>
</evidence>
<dbReference type="SUPFAM" id="SSF46894">
    <property type="entry name" value="C-terminal effector domain of the bipartite response regulators"/>
    <property type="match status" value="1"/>
</dbReference>
<dbReference type="Pfam" id="PF00196">
    <property type="entry name" value="GerE"/>
    <property type="match status" value="1"/>
</dbReference>
<keyword evidence="1" id="KW-0805">Transcription regulation</keyword>
<evidence type="ECO:0000313" key="5">
    <source>
        <dbReference type="EMBL" id="MCQ4815286.1"/>
    </source>
</evidence>
<keyword evidence="6" id="KW-1185">Reference proteome</keyword>
<dbReference type="InterPro" id="IPR016032">
    <property type="entry name" value="Sig_transdc_resp-reg_C-effctor"/>
</dbReference>
<dbReference type="PANTHER" id="PTHR44688:SF16">
    <property type="entry name" value="DNA-BINDING TRANSCRIPTIONAL ACTIVATOR DEVR_DOSR"/>
    <property type="match status" value="1"/>
</dbReference>
<reference evidence="5 6" key="1">
    <citation type="submission" date="2022-06" db="EMBL/GenBank/DDBJ databases">
        <title>Isolation of gut microbiota from human fecal samples.</title>
        <authorList>
            <person name="Pamer E.G."/>
            <person name="Barat B."/>
            <person name="Waligurski E."/>
            <person name="Medina S."/>
            <person name="Paddock L."/>
            <person name="Mostad J."/>
        </authorList>
    </citation>
    <scope>NUCLEOTIDE SEQUENCE [LARGE SCALE GENOMIC DNA]</scope>
    <source>
        <strain evidence="5 6">DFI.9.90</strain>
    </source>
</reference>
<proteinExistence type="predicted"/>
<dbReference type="InterPro" id="IPR000792">
    <property type="entry name" value="Tscrpt_reg_LuxR_C"/>
</dbReference>
<protein>
    <submittedName>
        <fullName evidence="5">Helix-turn-helix transcriptional regulator</fullName>
    </submittedName>
</protein>
<comment type="caution">
    <text evidence="5">The sequence shown here is derived from an EMBL/GenBank/DDBJ whole genome shotgun (WGS) entry which is preliminary data.</text>
</comment>
<dbReference type="PANTHER" id="PTHR44688">
    <property type="entry name" value="DNA-BINDING TRANSCRIPTIONAL ACTIVATOR DEVR_DOSR"/>
    <property type="match status" value="1"/>
</dbReference>